<accession>A0A843WWD9</accession>
<evidence type="ECO:0000313" key="2">
    <source>
        <dbReference type="Proteomes" id="UP000652761"/>
    </source>
</evidence>
<evidence type="ECO:0000313" key="1">
    <source>
        <dbReference type="EMBL" id="MQM12256.1"/>
    </source>
</evidence>
<keyword evidence="2" id="KW-1185">Reference proteome</keyword>
<protein>
    <submittedName>
        <fullName evidence="1">Uncharacterized protein</fullName>
    </submittedName>
</protein>
<feature type="non-terminal residue" evidence="1">
    <location>
        <position position="1"/>
    </location>
</feature>
<dbReference type="Proteomes" id="UP000652761">
    <property type="component" value="Unassembled WGS sequence"/>
</dbReference>
<organism evidence="1 2">
    <name type="scientific">Colocasia esculenta</name>
    <name type="common">Wild taro</name>
    <name type="synonym">Arum esculentum</name>
    <dbReference type="NCBI Taxonomy" id="4460"/>
    <lineage>
        <taxon>Eukaryota</taxon>
        <taxon>Viridiplantae</taxon>
        <taxon>Streptophyta</taxon>
        <taxon>Embryophyta</taxon>
        <taxon>Tracheophyta</taxon>
        <taxon>Spermatophyta</taxon>
        <taxon>Magnoliopsida</taxon>
        <taxon>Liliopsida</taxon>
        <taxon>Araceae</taxon>
        <taxon>Aroideae</taxon>
        <taxon>Colocasieae</taxon>
        <taxon>Colocasia</taxon>
    </lineage>
</organism>
<dbReference type="EMBL" id="NMUH01005246">
    <property type="protein sequence ID" value="MQM12256.1"/>
    <property type="molecule type" value="Genomic_DNA"/>
</dbReference>
<name>A0A843WWD9_COLES</name>
<reference evidence="1" key="1">
    <citation type="submission" date="2017-07" db="EMBL/GenBank/DDBJ databases">
        <title>Taro Niue Genome Assembly and Annotation.</title>
        <authorList>
            <person name="Atibalentja N."/>
            <person name="Keating K."/>
            <person name="Fields C.J."/>
        </authorList>
    </citation>
    <scope>NUCLEOTIDE SEQUENCE</scope>
    <source>
        <strain evidence="1">Niue_2</strain>
        <tissue evidence="1">Leaf</tissue>
    </source>
</reference>
<comment type="caution">
    <text evidence="1">The sequence shown here is derived from an EMBL/GenBank/DDBJ whole genome shotgun (WGS) entry which is preliminary data.</text>
</comment>
<sequence length="84" mass="9455">MADLYYQQLSFSCVVVSRGMSQISWVSVARYELSSLPELRFFLVAYSEDRQPYLDVAGRGARCDSSSAWSRAGENSELQRCEGS</sequence>
<dbReference type="AlphaFoldDB" id="A0A843WWD9"/>
<gene>
    <name evidence="1" type="ORF">Taro_045173</name>
</gene>
<proteinExistence type="predicted"/>